<name>S9PE03_CYSF2</name>
<organism evidence="1 2">
    <name type="scientific">Cystobacter fuscus (strain ATCC 25194 / DSM 2262 / NBRC 100088 / M29)</name>
    <dbReference type="NCBI Taxonomy" id="1242864"/>
    <lineage>
        <taxon>Bacteria</taxon>
        <taxon>Pseudomonadati</taxon>
        <taxon>Myxococcota</taxon>
        <taxon>Myxococcia</taxon>
        <taxon>Myxococcales</taxon>
        <taxon>Cystobacterineae</taxon>
        <taxon>Archangiaceae</taxon>
        <taxon>Cystobacter</taxon>
    </lineage>
</organism>
<dbReference type="EMBL" id="ANAH02000010">
    <property type="protein sequence ID" value="EPX61291.1"/>
    <property type="molecule type" value="Genomic_DNA"/>
</dbReference>
<dbReference type="AlphaFoldDB" id="S9PE03"/>
<dbReference type="Proteomes" id="UP000011682">
    <property type="component" value="Unassembled WGS sequence"/>
</dbReference>
<comment type="caution">
    <text evidence="1">The sequence shown here is derived from an EMBL/GenBank/DDBJ whole genome shotgun (WGS) entry which is preliminary data.</text>
</comment>
<keyword evidence="2" id="KW-1185">Reference proteome</keyword>
<reference evidence="1" key="1">
    <citation type="submission" date="2013-05" db="EMBL/GenBank/DDBJ databases">
        <title>Genome assembly of Cystobacter fuscus DSM 2262.</title>
        <authorList>
            <person name="Sharma G."/>
            <person name="Khatri I."/>
            <person name="Kaur C."/>
            <person name="Mayilraj S."/>
            <person name="Subramanian S."/>
        </authorList>
    </citation>
    <scope>NUCLEOTIDE SEQUENCE [LARGE SCALE GENOMIC DNA]</scope>
    <source>
        <strain evidence="1">DSM 2262</strain>
    </source>
</reference>
<evidence type="ECO:0000313" key="1">
    <source>
        <dbReference type="EMBL" id="EPX61291.1"/>
    </source>
</evidence>
<evidence type="ECO:0000313" key="2">
    <source>
        <dbReference type="Proteomes" id="UP000011682"/>
    </source>
</evidence>
<protein>
    <submittedName>
        <fullName evidence="1">Uncharacterized protein</fullName>
    </submittedName>
</protein>
<proteinExistence type="predicted"/>
<accession>S9PE03</accession>
<gene>
    <name evidence="1" type="ORF">D187_001074</name>
</gene>
<sequence length="72" mass="7984">MTGVRGGAPGCPAAEWVLAFKRRNQMLGGQPLLPDARESHDSVRRFAARPPWRVRGAYRIFGGDSEPEARFC</sequence>